<evidence type="ECO:0000313" key="3">
    <source>
        <dbReference type="Proteomes" id="UP000016498"/>
    </source>
</evidence>
<dbReference type="HOGENOM" id="CLU_144108_1_0_11"/>
<feature type="domain" description="PEP-utilising enzyme mobile" evidence="1">
    <location>
        <begin position="13"/>
        <end position="82"/>
    </location>
</feature>
<protein>
    <submittedName>
        <fullName evidence="2">PEP-utilizing enzyme, mobile domain protein</fullName>
    </submittedName>
</protein>
<sequence length="95" mass="9656">MILSPQDFVNLGPGEILVCPFTDPSWTPLFSLAAGVVSEAGGPLSHAAIVAREYGIPAVLGVGDATVQIRDGDLIVVDGSAGVVTAVRADSEPLQ</sequence>
<dbReference type="PANTHER" id="PTHR43615">
    <property type="entry name" value="PHOSPHOENOLPYRUVATE SYNTHASE-RELATED"/>
    <property type="match status" value="1"/>
</dbReference>
<dbReference type="InterPro" id="IPR036637">
    <property type="entry name" value="Phosphohistidine_dom_sf"/>
</dbReference>
<dbReference type="GO" id="GO:0016772">
    <property type="term" value="F:transferase activity, transferring phosphorus-containing groups"/>
    <property type="evidence" value="ECO:0007669"/>
    <property type="project" value="InterPro"/>
</dbReference>
<dbReference type="AlphaFoldDB" id="U1Q5Q8"/>
<dbReference type="Pfam" id="PF00391">
    <property type="entry name" value="PEP-utilizers"/>
    <property type="match status" value="1"/>
</dbReference>
<proteinExistence type="predicted"/>
<dbReference type="SUPFAM" id="SSF52009">
    <property type="entry name" value="Phosphohistidine domain"/>
    <property type="match status" value="1"/>
</dbReference>
<comment type="caution">
    <text evidence="2">The sequence shown here is derived from an EMBL/GenBank/DDBJ whole genome shotgun (WGS) entry which is preliminary data.</text>
</comment>
<evidence type="ECO:0000313" key="2">
    <source>
        <dbReference type="EMBL" id="ERH17846.1"/>
    </source>
</evidence>
<dbReference type="Proteomes" id="UP000016498">
    <property type="component" value="Unassembled WGS sequence"/>
</dbReference>
<dbReference type="EMBL" id="AWSD01000254">
    <property type="protein sequence ID" value="ERH17846.1"/>
    <property type="molecule type" value="Genomic_DNA"/>
</dbReference>
<evidence type="ECO:0000259" key="1">
    <source>
        <dbReference type="Pfam" id="PF00391"/>
    </source>
</evidence>
<dbReference type="PATRIC" id="fig|1227262.3.peg.1886"/>
<dbReference type="PANTHER" id="PTHR43615:SF1">
    <property type="entry name" value="PPDK_N DOMAIN-CONTAINING PROTEIN"/>
    <property type="match status" value="1"/>
</dbReference>
<dbReference type="InterPro" id="IPR008279">
    <property type="entry name" value="PEP-util_enz_mobile_dom"/>
</dbReference>
<accession>U1Q5Q8</accession>
<name>U1Q5Q8_9ACTO</name>
<gene>
    <name evidence="2" type="ORF">HMPREF1549_02304</name>
</gene>
<reference evidence="2 3" key="1">
    <citation type="submission" date="2013-06" db="EMBL/GenBank/DDBJ databases">
        <authorList>
            <person name="Weinstock G."/>
            <person name="Sodergren E."/>
            <person name="Lobos E.A."/>
            <person name="Fulton L."/>
            <person name="Fulton R."/>
            <person name="Courtney L."/>
            <person name="Fronick C."/>
            <person name="O'Laughlin M."/>
            <person name="Godfrey J."/>
            <person name="Wilson R.M."/>
            <person name="Miner T."/>
            <person name="Farmer C."/>
            <person name="Delehaunty K."/>
            <person name="Cordes M."/>
            <person name="Minx P."/>
            <person name="Tomlinson C."/>
            <person name="Chen J."/>
            <person name="Wollam A."/>
            <person name="Pepin K.H."/>
            <person name="Bhonagiri V."/>
            <person name="Zhang X."/>
            <person name="Warren W."/>
            <person name="Mitreva M."/>
            <person name="Mardis E.R."/>
            <person name="Wilson R.K."/>
        </authorList>
    </citation>
    <scope>NUCLEOTIDE SEQUENCE [LARGE SCALE GENOMIC DNA]</scope>
    <source>
        <strain evidence="2 3">F0510</strain>
    </source>
</reference>
<dbReference type="Gene3D" id="3.50.30.10">
    <property type="entry name" value="Phosphohistidine domain"/>
    <property type="match status" value="1"/>
</dbReference>
<organism evidence="2 3">
    <name type="scientific">Actinomyces johnsonii F0510</name>
    <dbReference type="NCBI Taxonomy" id="1227262"/>
    <lineage>
        <taxon>Bacteria</taxon>
        <taxon>Bacillati</taxon>
        <taxon>Actinomycetota</taxon>
        <taxon>Actinomycetes</taxon>
        <taxon>Actinomycetales</taxon>
        <taxon>Actinomycetaceae</taxon>
        <taxon>Actinomyces</taxon>
    </lineage>
</organism>
<dbReference type="InterPro" id="IPR051549">
    <property type="entry name" value="PEP_Utilizing_Enz"/>
</dbReference>